<name>A0A9W9FYD6_9EURO</name>
<dbReference type="EMBL" id="JAPQKH010000003">
    <property type="protein sequence ID" value="KAJ5108663.1"/>
    <property type="molecule type" value="Genomic_DNA"/>
</dbReference>
<comment type="caution">
    <text evidence="2">The sequence shown here is derived from an EMBL/GenBank/DDBJ whole genome shotgun (WGS) entry which is preliminary data.</text>
</comment>
<keyword evidence="1" id="KW-0732">Signal</keyword>
<gene>
    <name evidence="2" type="ORF">N7456_005338</name>
</gene>
<accession>A0A9W9FYD6</accession>
<reference evidence="2" key="2">
    <citation type="journal article" date="2023" name="IMA Fungus">
        <title>Comparative genomic study of the Penicillium genus elucidates a diverse pangenome and 15 lateral gene transfer events.</title>
        <authorList>
            <person name="Petersen C."/>
            <person name="Sorensen T."/>
            <person name="Nielsen M.R."/>
            <person name="Sondergaard T.E."/>
            <person name="Sorensen J.L."/>
            <person name="Fitzpatrick D.A."/>
            <person name="Frisvad J.C."/>
            <person name="Nielsen K.L."/>
        </authorList>
    </citation>
    <scope>NUCLEOTIDE SEQUENCE</scope>
    <source>
        <strain evidence="2">IBT 30069</strain>
    </source>
</reference>
<sequence length="331" mass="36738">MYRLHFFYTLLCAFARLAWSADDLPIYRPDYVAPVPIGAAYVADVNVGLYQFTGSYYNGTTTMDFHYKADSSCENYQEDGTITQEFQTVFAVIPSASSSNTSNTVNVLWTLWPQNYKISSDDHWENFLEVNSSGVIRSYEETMKWYLASFSVFGNESHIPEEFPVSISESKADYYNASGPANGTNQDLGYFPLRACNGTGIEKGVIGMMEIPYLAETPKFDFQFDGSEANATWTSPGATPSSRINLALYAYNTSFELHGFMQLSMAASIDPWHSDILVGGEDKPSWNLTVGYDKGYFGYPSSATASFKLCSCSSLVAALAVALTWSTFMPF</sequence>
<evidence type="ECO:0000313" key="3">
    <source>
        <dbReference type="Proteomes" id="UP001149165"/>
    </source>
</evidence>
<feature type="signal peptide" evidence="1">
    <location>
        <begin position="1"/>
        <end position="20"/>
    </location>
</feature>
<proteinExistence type="predicted"/>
<dbReference type="Proteomes" id="UP001149165">
    <property type="component" value="Unassembled WGS sequence"/>
</dbReference>
<organism evidence="2 3">
    <name type="scientific">Penicillium angulare</name>
    <dbReference type="NCBI Taxonomy" id="116970"/>
    <lineage>
        <taxon>Eukaryota</taxon>
        <taxon>Fungi</taxon>
        <taxon>Dikarya</taxon>
        <taxon>Ascomycota</taxon>
        <taxon>Pezizomycotina</taxon>
        <taxon>Eurotiomycetes</taxon>
        <taxon>Eurotiomycetidae</taxon>
        <taxon>Eurotiales</taxon>
        <taxon>Aspergillaceae</taxon>
        <taxon>Penicillium</taxon>
    </lineage>
</organism>
<protein>
    <submittedName>
        <fullName evidence="2">Uncharacterized protein</fullName>
    </submittedName>
</protein>
<keyword evidence="3" id="KW-1185">Reference proteome</keyword>
<feature type="chain" id="PRO_5040733398" evidence="1">
    <location>
        <begin position="21"/>
        <end position="331"/>
    </location>
</feature>
<dbReference type="AlphaFoldDB" id="A0A9W9FYD6"/>
<evidence type="ECO:0000313" key="2">
    <source>
        <dbReference type="EMBL" id="KAJ5108663.1"/>
    </source>
</evidence>
<dbReference type="OrthoDB" id="5054768at2759"/>
<evidence type="ECO:0000256" key="1">
    <source>
        <dbReference type="SAM" id="SignalP"/>
    </source>
</evidence>
<reference evidence="2" key="1">
    <citation type="submission" date="2022-11" db="EMBL/GenBank/DDBJ databases">
        <authorList>
            <person name="Petersen C."/>
        </authorList>
    </citation>
    <scope>NUCLEOTIDE SEQUENCE</scope>
    <source>
        <strain evidence="2">IBT 30069</strain>
    </source>
</reference>